<evidence type="ECO:0000256" key="3">
    <source>
        <dbReference type="ARBA" id="ARBA00004763"/>
    </source>
</evidence>
<dbReference type="PROSITE" id="PS00792">
    <property type="entry name" value="DHPS_1"/>
    <property type="match status" value="1"/>
</dbReference>
<dbReference type="FunFam" id="3.20.20.20:FF:000006">
    <property type="entry name" value="Dihydropteroate synthase"/>
    <property type="match status" value="1"/>
</dbReference>
<dbReference type="GO" id="GO:0046654">
    <property type="term" value="P:tetrahydrofolate biosynthetic process"/>
    <property type="evidence" value="ECO:0007669"/>
    <property type="project" value="UniProtKB-UniPathway"/>
</dbReference>
<evidence type="ECO:0000256" key="5">
    <source>
        <dbReference type="ARBA" id="ARBA00012458"/>
    </source>
</evidence>
<dbReference type="InterPro" id="IPR006390">
    <property type="entry name" value="DHP_synth_dom"/>
</dbReference>
<comment type="function">
    <text evidence="12">Catalyzes the condensation of para-aminobenzoate (pABA) with 6-hydroxymethyl-7,8-dihydropterin diphosphate (DHPt-PP) to form 7,8-dihydropteroate (H2Pte), the immediate precursor of folate derivatives.</text>
</comment>
<accession>A0A5R8KFF1</accession>
<protein>
    <recommendedName>
        <fullName evidence="6 12">Dihydropteroate synthase</fullName>
        <shortName evidence="12">DHPS</shortName>
        <ecNumber evidence="5 12">2.5.1.15</ecNumber>
    </recommendedName>
    <alternativeName>
        <fullName evidence="11 12">Dihydropteroate pyrophosphorylase</fullName>
    </alternativeName>
</protein>
<organism evidence="14 15">
    <name type="scientific">Phragmitibacter flavus</name>
    <dbReference type="NCBI Taxonomy" id="2576071"/>
    <lineage>
        <taxon>Bacteria</taxon>
        <taxon>Pseudomonadati</taxon>
        <taxon>Verrucomicrobiota</taxon>
        <taxon>Verrucomicrobiia</taxon>
        <taxon>Verrucomicrobiales</taxon>
        <taxon>Verrucomicrobiaceae</taxon>
        <taxon>Phragmitibacter</taxon>
    </lineage>
</organism>
<evidence type="ECO:0000256" key="11">
    <source>
        <dbReference type="ARBA" id="ARBA00030193"/>
    </source>
</evidence>
<dbReference type="Gene3D" id="3.20.20.20">
    <property type="entry name" value="Dihydropteroate synthase-like"/>
    <property type="match status" value="1"/>
</dbReference>
<evidence type="ECO:0000256" key="1">
    <source>
        <dbReference type="ARBA" id="ARBA00000012"/>
    </source>
</evidence>
<dbReference type="EC" id="2.5.1.15" evidence="5 12"/>
<dbReference type="PANTHER" id="PTHR20941">
    <property type="entry name" value="FOLATE SYNTHESIS PROTEINS"/>
    <property type="match status" value="1"/>
</dbReference>
<keyword evidence="15" id="KW-1185">Reference proteome</keyword>
<reference evidence="14 15" key="1">
    <citation type="submission" date="2019-05" db="EMBL/GenBank/DDBJ databases">
        <title>Verrucobacter flavum gen. nov., sp. nov. a new member of the family Verrucomicrobiaceae.</title>
        <authorList>
            <person name="Szuroczki S."/>
            <person name="Abbaszade G."/>
            <person name="Szabo A."/>
            <person name="Felfoldi T."/>
            <person name="Schumann P."/>
            <person name="Boka K."/>
            <person name="Keki Z."/>
            <person name="Toumi M."/>
            <person name="Toth E."/>
        </authorList>
    </citation>
    <scope>NUCLEOTIDE SEQUENCE [LARGE SCALE GENOMIC DNA]</scope>
    <source>
        <strain evidence="14 15">MG-N-17</strain>
    </source>
</reference>
<evidence type="ECO:0000313" key="15">
    <source>
        <dbReference type="Proteomes" id="UP000306196"/>
    </source>
</evidence>
<dbReference type="UniPathway" id="UPA00077">
    <property type="reaction ID" value="UER00156"/>
</dbReference>
<dbReference type="AlphaFoldDB" id="A0A5R8KFF1"/>
<dbReference type="InterPro" id="IPR011005">
    <property type="entry name" value="Dihydropteroate_synth-like_sf"/>
</dbReference>
<evidence type="ECO:0000256" key="8">
    <source>
        <dbReference type="ARBA" id="ARBA00022723"/>
    </source>
</evidence>
<dbReference type="GO" id="GO:0005829">
    <property type="term" value="C:cytosol"/>
    <property type="evidence" value="ECO:0007669"/>
    <property type="project" value="TreeGrafter"/>
</dbReference>
<dbReference type="RefSeq" id="WP_138085857.1">
    <property type="nucleotide sequence ID" value="NZ_VAUV01000006.1"/>
</dbReference>
<dbReference type="PANTHER" id="PTHR20941:SF1">
    <property type="entry name" value="FOLIC ACID SYNTHESIS PROTEIN FOL1"/>
    <property type="match status" value="1"/>
</dbReference>
<comment type="catalytic activity">
    <reaction evidence="1">
        <text>(7,8-dihydropterin-6-yl)methyl diphosphate + 4-aminobenzoate = 7,8-dihydropteroate + diphosphate</text>
        <dbReference type="Rhea" id="RHEA:19949"/>
        <dbReference type="ChEBI" id="CHEBI:17836"/>
        <dbReference type="ChEBI" id="CHEBI:17839"/>
        <dbReference type="ChEBI" id="CHEBI:33019"/>
        <dbReference type="ChEBI" id="CHEBI:72950"/>
        <dbReference type="EC" id="2.5.1.15"/>
    </reaction>
</comment>
<dbReference type="OrthoDB" id="9811744at2"/>
<keyword evidence="8 12" id="KW-0479">Metal-binding</keyword>
<evidence type="ECO:0000256" key="7">
    <source>
        <dbReference type="ARBA" id="ARBA00022679"/>
    </source>
</evidence>
<dbReference type="CDD" id="cd00739">
    <property type="entry name" value="DHPS"/>
    <property type="match status" value="1"/>
</dbReference>
<feature type="domain" description="Pterin-binding" evidence="13">
    <location>
        <begin position="18"/>
        <end position="271"/>
    </location>
</feature>
<evidence type="ECO:0000256" key="10">
    <source>
        <dbReference type="ARBA" id="ARBA00022909"/>
    </source>
</evidence>
<evidence type="ECO:0000256" key="4">
    <source>
        <dbReference type="ARBA" id="ARBA00009503"/>
    </source>
</evidence>
<dbReference type="InterPro" id="IPR045031">
    <property type="entry name" value="DHP_synth-like"/>
</dbReference>
<evidence type="ECO:0000256" key="2">
    <source>
        <dbReference type="ARBA" id="ARBA00001946"/>
    </source>
</evidence>
<keyword evidence="9 12" id="KW-0460">Magnesium</keyword>
<dbReference type="GO" id="GO:0004156">
    <property type="term" value="F:dihydropteroate synthase activity"/>
    <property type="evidence" value="ECO:0007669"/>
    <property type="project" value="UniProtKB-EC"/>
</dbReference>
<dbReference type="Proteomes" id="UP000306196">
    <property type="component" value="Unassembled WGS sequence"/>
</dbReference>
<proteinExistence type="inferred from homology"/>
<dbReference type="PROSITE" id="PS50972">
    <property type="entry name" value="PTERIN_BINDING"/>
    <property type="match status" value="1"/>
</dbReference>
<comment type="similarity">
    <text evidence="4 12">Belongs to the DHPS family.</text>
</comment>
<evidence type="ECO:0000256" key="12">
    <source>
        <dbReference type="RuleBase" id="RU361205"/>
    </source>
</evidence>
<comment type="pathway">
    <text evidence="3 12">Cofactor biosynthesis; tetrahydrofolate biosynthesis; 7,8-dihydrofolate from 2-amino-4-hydroxy-6-hydroxymethyl-7,8-dihydropteridine diphosphate and 4-aminobenzoate: step 1/2.</text>
</comment>
<evidence type="ECO:0000313" key="14">
    <source>
        <dbReference type="EMBL" id="TLD71028.1"/>
    </source>
</evidence>
<dbReference type="GO" id="GO:0046872">
    <property type="term" value="F:metal ion binding"/>
    <property type="evidence" value="ECO:0007669"/>
    <property type="project" value="UniProtKB-KW"/>
</dbReference>
<comment type="caution">
    <text evidence="14">The sequence shown here is derived from an EMBL/GenBank/DDBJ whole genome shotgun (WGS) entry which is preliminary data.</text>
</comment>
<keyword evidence="7 12" id="KW-0808">Transferase</keyword>
<dbReference type="InterPro" id="IPR000489">
    <property type="entry name" value="Pterin-binding_dom"/>
</dbReference>
<dbReference type="EMBL" id="VAUV01000006">
    <property type="protein sequence ID" value="TLD71028.1"/>
    <property type="molecule type" value="Genomic_DNA"/>
</dbReference>
<dbReference type="GO" id="GO:0046656">
    <property type="term" value="P:folic acid biosynthetic process"/>
    <property type="evidence" value="ECO:0007669"/>
    <property type="project" value="UniProtKB-KW"/>
</dbReference>
<name>A0A5R8KFF1_9BACT</name>
<evidence type="ECO:0000256" key="9">
    <source>
        <dbReference type="ARBA" id="ARBA00022842"/>
    </source>
</evidence>
<dbReference type="PROSITE" id="PS00793">
    <property type="entry name" value="DHPS_2"/>
    <property type="match status" value="1"/>
</dbReference>
<keyword evidence="10 12" id="KW-0289">Folate biosynthesis</keyword>
<dbReference type="SUPFAM" id="SSF51717">
    <property type="entry name" value="Dihydropteroate synthetase-like"/>
    <property type="match status" value="1"/>
</dbReference>
<dbReference type="Pfam" id="PF00809">
    <property type="entry name" value="Pterin_bind"/>
    <property type="match status" value="1"/>
</dbReference>
<gene>
    <name evidence="14" type="primary">folP</name>
    <name evidence="14" type="ORF">FEM03_08930</name>
</gene>
<evidence type="ECO:0000256" key="6">
    <source>
        <dbReference type="ARBA" id="ARBA00016919"/>
    </source>
</evidence>
<evidence type="ECO:0000259" key="13">
    <source>
        <dbReference type="PROSITE" id="PS50972"/>
    </source>
</evidence>
<sequence>MGVTWKIRGRMFDLSRRGMIMGILNVTPDSFSDGGAYVNVERAIEHGLMMVAEGADMLDVGGESTRPGAAAVDVDEELARVIPVIEGLRARTEALISVDTMKGAVAAAAIRAGADVVNDVNGLRDAAMLEAVAASDVGVVVMHMQGEPRTMQKQPLYDDVVREVREFFVERLRTLAEAGIELERVALDPGFGFGKTLEHNLTLLRGLGEVRVEGRPLPVGVSRKSMIATLIGDPAMEKRHWPTVALTAWMREVGAEIARVHEVRDNVQSMRMVEAVMGAG</sequence>
<comment type="cofactor">
    <cofactor evidence="2 12">
        <name>Mg(2+)</name>
        <dbReference type="ChEBI" id="CHEBI:18420"/>
    </cofactor>
</comment>
<dbReference type="NCBIfam" id="TIGR01496">
    <property type="entry name" value="DHPS"/>
    <property type="match status" value="1"/>
</dbReference>